<sequence>MVHTKAWTEHRNRNGVPVFGWNAALVIGHVTQVLERLNHLQCSLVSLLFFVP</sequence>
<comment type="caution">
    <text evidence="1">The sequence shown here is derived from an EMBL/GenBank/DDBJ whole genome shotgun (WGS) entry which is preliminary data.</text>
</comment>
<dbReference type="Proteomes" id="UP001163046">
    <property type="component" value="Unassembled WGS sequence"/>
</dbReference>
<keyword evidence="2" id="KW-1185">Reference proteome</keyword>
<evidence type="ECO:0000313" key="2">
    <source>
        <dbReference type="Proteomes" id="UP001163046"/>
    </source>
</evidence>
<feature type="non-terminal residue" evidence="1">
    <location>
        <position position="52"/>
    </location>
</feature>
<name>A0A9W9Z5L2_9CNID</name>
<dbReference type="AlphaFoldDB" id="A0A9W9Z5L2"/>
<evidence type="ECO:0000313" key="1">
    <source>
        <dbReference type="EMBL" id="KAJ7375663.1"/>
    </source>
</evidence>
<organism evidence="1 2">
    <name type="scientific">Desmophyllum pertusum</name>
    <dbReference type="NCBI Taxonomy" id="174260"/>
    <lineage>
        <taxon>Eukaryota</taxon>
        <taxon>Metazoa</taxon>
        <taxon>Cnidaria</taxon>
        <taxon>Anthozoa</taxon>
        <taxon>Hexacorallia</taxon>
        <taxon>Scleractinia</taxon>
        <taxon>Caryophylliina</taxon>
        <taxon>Caryophylliidae</taxon>
        <taxon>Desmophyllum</taxon>
    </lineage>
</organism>
<proteinExistence type="predicted"/>
<protein>
    <submittedName>
        <fullName evidence="1">Uncharacterized protein</fullName>
    </submittedName>
</protein>
<reference evidence="1" key="1">
    <citation type="submission" date="2023-01" db="EMBL/GenBank/DDBJ databases">
        <title>Genome assembly of the deep-sea coral Lophelia pertusa.</title>
        <authorList>
            <person name="Herrera S."/>
            <person name="Cordes E."/>
        </authorList>
    </citation>
    <scope>NUCLEOTIDE SEQUENCE</scope>
    <source>
        <strain evidence="1">USNM1676648</strain>
        <tissue evidence="1">Polyp</tissue>
    </source>
</reference>
<accession>A0A9W9Z5L2</accession>
<dbReference type="EMBL" id="MU826586">
    <property type="protein sequence ID" value="KAJ7375663.1"/>
    <property type="molecule type" value="Genomic_DNA"/>
</dbReference>
<gene>
    <name evidence="1" type="ORF">OS493_039755</name>
</gene>